<dbReference type="PANTHER" id="PTHR36780:SF1">
    <property type="entry name" value="PROFILIN"/>
    <property type="match status" value="1"/>
</dbReference>
<reference evidence="1 2" key="1">
    <citation type="submission" date="2024-05" db="EMBL/GenBank/DDBJ databases">
        <title>Haplotype-resolved chromosome-level genome assembly of Huyou (Citrus changshanensis).</title>
        <authorList>
            <person name="Miao C."/>
            <person name="Chen W."/>
            <person name="Wu Y."/>
            <person name="Wang L."/>
            <person name="Zhao S."/>
            <person name="Grierson D."/>
            <person name="Xu C."/>
            <person name="Chen K."/>
        </authorList>
    </citation>
    <scope>NUCLEOTIDE SEQUENCE [LARGE SCALE GENOMIC DNA]</scope>
    <source>
        <strain evidence="1">01-14</strain>
        <tissue evidence="1">Leaf</tissue>
    </source>
</reference>
<sequence length="126" mass="14295">MCHYSWIQWLDSAVVWYRCGTIVLPEILNYEDVLVAVLMDWSFVHKTWEKWASTSVGSSGEPLKAALLINQDPTGPSLQNKKGIKADAIDLTEFVDFVKLNKLQTDCFVIGQKTNVSYSCLLYICE</sequence>
<keyword evidence="2" id="KW-1185">Reference proteome</keyword>
<dbReference type="PANTHER" id="PTHR36780">
    <property type="entry name" value="OS05G0241400 PROTEIN"/>
    <property type="match status" value="1"/>
</dbReference>
<dbReference type="EMBL" id="JBCGBO010000003">
    <property type="protein sequence ID" value="KAK9215133.1"/>
    <property type="molecule type" value="Genomic_DNA"/>
</dbReference>
<comment type="caution">
    <text evidence="1">The sequence shown here is derived from an EMBL/GenBank/DDBJ whole genome shotgun (WGS) entry which is preliminary data.</text>
</comment>
<protein>
    <submittedName>
        <fullName evidence="1">Uncharacterized protein</fullName>
    </submittedName>
</protein>
<evidence type="ECO:0000313" key="2">
    <source>
        <dbReference type="Proteomes" id="UP001428341"/>
    </source>
</evidence>
<proteinExistence type="predicted"/>
<evidence type="ECO:0000313" key="1">
    <source>
        <dbReference type="EMBL" id="KAK9215133.1"/>
    </source>
</evidence>
<dbReference type="Proteomes" id="UP001428341">
    <property type="component" value="Unassembled WGS sequence"/>
</dbReference>
<gene>
    <name evidence="1" type="ORF">WN944_007136</name>
</gene>
<organism evidence="1 2">
    <name type="scientific">Citrus x changshan-huyou</name>
    <dbReference type="NCBI Taxonomy" id="2935761"/>
    <lineage>
        <taxon>Eukaryota</taxon>
        <taxon>Viridiplantae</taxon>
        <taxon>Streptophyta</taxon>
        <taxon>Embryophyta</taxon>
        <taxon>Tracheophyta</taxon>
        <taxon>Spermatophyta</taxon>
        <taxon>Magnoliopsida</taxon>
        <taxon>eudicotyledons</taxon>
        <taxon>Gunneridae</taxon>
        <taxon>Pentapetalae</taxon>
        <taxon>rosids</taxon>
        <taxon>malvids</taxon>
        <taxon>Sapindales</taxon>
        <taxon>Rutaceae</taxon>
        <taxon>Aurantioideae</taxon>
        <taxon>Citrus</taxon>
    </lineage>
</organism>
<accession>A0AAP0MKG4</accession>
<name>A0AAP0MKG4_9ROSI</name>
<dbReference type="AlphaFoldDB" id="A0AAP0MKG4"/>